<gene>
    <name evidence="1" type="ORF">GCM10007874_58640</name>
</gene>
<dbReference type="EMBL" id="BSPC01000066">
    <property type="protein sequence ID" value="GLS22844.1"/>
    <property type="molecule type" value="Genomic_DNA"/>
</dbReference>
<proteinExistence type="predicted"/>
<sequence>MEEITRILSPTATENSKYLTIDLPDESIVRIGEGIKKHKIIENTINVLSDDFVALVHDIRNRDRLLEFSAMEYEEWKVGTRDSLHITVKYKPEILARYKSVTISAANITKSELYSFWSELVDFQPHELTKKLRPELYETKGHLVSIRYISSRHGSKRQLETIGYERVLAATAKAFRAEFGNSQHIVCARKGYTWELDTGIQLPSNIKGVDNYKDAHMALHLSPVNPHPAYNNFLKDRHGKTNEEVKEAIPYESNYQFLTRTSYRDLNSSDPVTFIVLDRNIALYLQKMFQCPEPQPFNIGIPELWEDKKVAKTPTERKRIQRERDKEKAKKSLGSYDGLKINFWQSKESQEFSQVTHDWISLGDYIETNSELDNGDKLNLPMFREGDMLNLNNHKVSDNILSTKILVLDLDKPEGTPEVLSSYLKTMNYSHYLSASSSYDPDNRILNHRIVVGLDRAVDAGEYHNIMNVLQNDLNQHFRKRGLSSGL</sequence>
<dbReference type="Proteomes" id="UP001156882">
    <property type="component" value="Unassembled WGS sequence"/>
</dbReference>
<accession>A0ABQ6CVV9</accession>
<reference evidence="2" key="1">
    <citation type="journal article" date="2019" name="Int. J. Syst. Evol. Microbiol.">
        <title>The Global Catalogue of Microorganisms (GCM) 10K type strain sequencing project: providing services to taxonomists for standard genome sequencing and annotation.</title>
        <authorList>
            <consortium name="The Broad Institute Genomics Platform"/>
            <consortium name="The Broad Institute Genome Sequencing Center for Infectious Disease"/>
            <person name="Wu L."/>
            <person name="Ma J."/>
        </authorList>
    </citation>
    <scope>NUCLEOTIDE SEQUENCE [LARGE SCALE GENOMIC DNA]</scope>
    <source>
        <strain evidence="2">NBRC 101365</strain>
    </source>
</reference>
<comment type="caution">
    <text evidence="1">The sequence shown here is derived from an EMBL/GenBank/DDBJ whole genome shotgun (WGS) entry which is preliminary data.</text>
</comment>
<evidence type="ECO:0000313" key="2">
    <source>
        <dbReference type="Proteomes" id="UP001156882"/>
    </source>
</evidence>
<keyword evidence="2" id="KW-1185">Reference proteome</keyword>
<evidence type="ECO:0000313" key="1">
    <source>
        <dbReference type="EMBL" id="GLS22844.1"/>
    </source>
</evidence>
<organism evidence="1 2">
    <name type="scientific">Labrys miyagiensis</name>
    <dbReference type="NCBI Taxonomy" id="346912"/>
    <lineage>
        <taxon>Bacteria</taxon>
        <taxon>Pseudomonadati</taxon>
        <taxon>Pseudomonadota</taxon>
        <taxon>Alphaproteobacteria</taxon>
        <taxon>Hyphomicrobiales</taxon>
        <taxon>Xanthobacteraceae</taxon>
        <taxon>Labrys</taxon>
    </lineage>
</organism>
<name>A0ABQ6CVV9_9HYPH</name>
<protein>
    <submittedName>
        <fullName evidence="1">Uncharacterized protein</fullName>
    </submittedName>
</protein>